<reference evidence="1 2" key="1">
    <citation type="submission" date="2016-03" db="EMBL/GenBank/DDBJ databases">
        <title>Draft genome sequence of Gluconobacter cerinus strain CECT 9110.</title>
        <authorList>
            <person name="Sainz F."/>
            <person name="Mas A."/>
            <person name="Torija M.J."/>
        </authorList>
    </citation>
    <scope>NUCLEOTIDE SEQUENCE [LARGE SCALE GENOMIC DNA]</scope>
    <source>
        <strain evidence="1 2">CECT 9110</strain>
    </source>
</reference>
<dbReference type="PATRIC" id="fig|38307.3.peg.3180"/>
<accession>A0A1B6VGL5</accession>
<organism evidence="1 2">
    <name type="scientific">Gluconobacter cerinus</name>
    <dbReference type="NCBI Taxonomy" id="38307"/>
    <lineage>
        <taxon>Bacteria</taxon>
        <taxon>Pseudomonadati</taxon>
        <taxon>Pseudomonadota</taxon>
        <taxon>Alphaproteobacteria</taxon>
        <taxon>Acetobacterales</taxon>
        <taxon>Acetobacteraceae</taxon>
        <taxon>Gluconobacter</taxon>
    </lineage>
</organism>
<dbReference type="Proteomes" id="UP000077786">
    <property type="component" value="Unassembled WGS sequence"/>
</dbReference>
<protein>
    <submittedName>
        <fullName evidence="1">Uncharacterized protein</fullName>
    </submittedName>
</protein>
<dbReference type="AlphaFoldDB" id="A0A1B6VGL5"/>
<evidence type="ECO:0000313" key="2">
    <source>
        <dbReference type="Proteomes" id="UP000077786"/>
    </source>
</evidence>
<dbReference type="EMBL" id="LUTU01000017">
    <property type="protein sequence ID" value="OAJ66361.1"/>
    <property type="molecule type" value="Genomic_DNA"/>
</dbReference>
<gene>
    <name evidence="1" type="ORF">A0123_03038</name>
</gene>
<sequence length="78" mass="8811">MKPYYNNACLHDILYIHRSVNLSSNSLTARVAKCYRRLVVFGELCIFATVRGEDSGVPKISEAAFGEYPHSVFAWLTI</sequence>
<name>A0A1B6VGL5_9PROT</name>
<comment type="caution">
    <text evidence="1">The sequence shown here is derived from an EMBL/GenBank/DDBJ whole genome shotgun (WGS) entry which is preliminary data.</text>
</comment>
<proteinExistence type="predicted"/>
<evidence type="ECO:0000313" key="1">
    <source>
        <dbReference type="EMBL" id="OAJ66361.1"/>
    </source>
</evidence>